<dbReference type="PROSITE" id="PS50084">
    <property type="entry name" value="KH_TYPE_1"/>
    <property type="match status" value="1"/>
</dbReference>
<dbReference type="Gramene" id="QL07p030432:mrna">
    <property type="protein sequence ID" value="QL07p030432:mrna"/>
    <property type="gene ID" value="QL07p030432"/>
</dbReference>
<keyword evidence="1" id="KW-0677">Repeat</keyword>
<keyword evidence="6" id="KW-1185">Reference proteome</keyword>
<dbReference type="Proteomes" id="UP000594261">
    <property type="component" value="Chromosome 7"/>
</dbReference>
<evidence type="ECO:0000256" key="3">
    <source>
        <dbReference type="SAM" id="MobiDB-lite"/>
    </source>
</evidence>
<dbReference type="SMART" id="SM00322">
    <property type="entry name" value="KH"/>
    <property type="match status" value="1"/>
</dbReference>
<dbReference type="InterPro" id="IPR004087">
    <property type="entry name" value="KH_dom"/>
</dbReference>
<accession>A0A7N2R7X2</accession>
<organism evidence="5 6">
    <name type="scientific">Quercus lobata</name>
    <name type="common">Valley oak</name>
    <dbReference type="NCBI Taxonomy" id="97700"/>
    <lineage>
        <taxon>Eukaryota</taxon>
        <taxon>Viridiplantae</taxon>
        <taxon>Streptophyta</taxon>
        <taxon>Embryophyta</taxon>
        <taxon>Tracheophyta</taxon>
        <taxon>Spermatophyta</taxon>
        <taxon>Magnoliopsida</taxon>
        <taxon>eudicotyledons</taxon>
        <taxon>Gunneridae</taxon>
        <taxon>Pentapetalae</taxon>
        <taxon>rosids</taxon>
        <taxon>fabids</taxon>
        <taxon>Fagales</taxon>
        <taxon>Fagaceae</taxon>
        <taxon>Quercus</taxon>
    </lineage>
</organism>
<evidence type="ECO:0000313" key="6">
    <source>
        <dbReference type="Proteomes" id="UP000594261"/>
    </source>
</evidence>
<dbReference type="AlphaFoldDB" id="A0A7N2R7X2"/>
<feature type="compositionally biased region" description="Basic and acidic residues" evidence="3">
    <location>
        <begin position="163"/>
        <end position="187"/>
    </location>
</feature>
<feature type="region of interest" description="Disordered" evidence="3">
    <location>
        <begin position="59"/>
        <end position="80"/>
    </location>
</feature>
<reference evidence="5 6" key="1">
    <citation type="journal article" date="2016" name="G3 (Bethesda)">
        <title>First Draft Assembly and Annotation of the Genome of a California Endemic Oak Quercus lobata Nee (Fagaceae).</title>
        <authorList>
            <person name="Sork V.L."/>
            <person name="Fitz-Gibbon S.T."/>
            <person name="Puiu D."/>
            <person name="Crepeau M."/>
            <person name="Gugger P.F."/>
            <person name="Sherman R."/>
            <person name="Stevens K."/>
            <person name="Langley C.H."/>
            <person name="Pellegrini M."/>
            <person name="Salzberg S.L."/>
        </authorList>
    </citation>
    <scope>NUCLEOTIDE SEQUENCE [LARGE SCALE GENOMIC DNA]</scope>
    <source>
        <strain evidence="5 6">cv. SW786</strain>
    </source>
</reference>
<dbReference type="EMBL" id="LRBV02000007">
    <property type="status" value="NOT_ANNOTATED_CDS"/>
    <property type="molecule type" value="Genomic_DNA"/>
</dbReference>
<keyword evidence="2" id="KW-0694">RNA-binding</keyword>
<dbReference type="Gene3D" id="3.30.1370.10">
    <property type="entry name" value="K Homology domain, type 1"/>
    <property type="match status" value="1"/>
</dbReference>
<evidence type="ECO:0000313" key="5">
    <source>
        <dbReference type="EnsemblPlants" id="QL07p030432:mrna"/>
    </source>
</evidence>
<feature type="domain" description="K Homology" evidence="4">
    <location>
        <begin position="88"/>
        <end position="158"/>
    </location>
</feature>
<reference evidence="5" key="2">
    <citation type="submission" date="2021-01" db="UniProtKB">
        <authorList>
            <consortium name="EnsemblPlants"/>
        </authorList>
    </citation>
    <scope>IDENTIFICATION</scope>
</reference>
<evidence type="ECO:0000256" key="2">
    <source>
        <dbReference type="PROSITE-ProRule" id="PRU00117"/>
    </source>
</evidence>
<dbReference type="CDD" id="cd22459">
    <property type="entry name" value="KH-I_PEPPER_rpt1_like"/>
    <property type="match status" value="1"/>
</dbReference>
<sequence>MVKASKALKDVQPELEKVRQKAVSKSFEVIAKVKDFLKAKVNWSAINLVDMSVPLTPSKRPHDRNLTESNGKGKWQKTHKQSVKFAPGSVVLRLLCPASKTGGVIGKVGNIISEIRQETGAKVRVEETVPGCDKRVVVISGSDKEIEVTTEASQEDGGEETNMDEKNDDEKEHNENNEDKEFDAVGDAKSDKGTLAVQKALFLVFERIIEGELETDGGDEDDNKSSSIVFRLLVLSNQVGCLLLLGWQCNQANVS</sequence>
<evidence type="ECO:0000256" key="1">
    <source>
        <dbReference type="ARBA" id="ARBA00022737"/>
    </source>
</evidence>
<protein>
    <recommendedName>
        <fullName evidence="4">K Homology domain-containing protein</fullName>
    </recommendedName>
</protein>
<dbReference type="GO" id="GO:0003723">
    <property type="term" value="F:RNA binding"/>
    <property type="evidence" value="ECO:0007669"/>
    <property type="project" value="UniProtKB-UniRule"/>
</dbReference>
<dbReference type="InParanoid" id="A0A7N2R7X2"/>
<evidence type="ECO:0000259" key="4">
    <source>
        <dbReference type="SMART" id="SM00322"/>
    </source>
</evidence>
<proteinExistence type="predicted"/>
<dbReference type="SUPFAM" id="SSF54791">
    <property type="entry name" value="Eukaryotic type KH-domain (KH-domain type I)"/>
    <property type="match status" value="1"/>
</dbReference>
<name>A0A7N2R7X2_QUELO</name>
<dbReference type="Pfam" id="PF00013">
    <property type="entry name" value="KH_1"/>
    <property type="match status" value="1"/>
</dbReference>
<feature type="compositionally biased region" description="Acidic residues" evidence="3">
    <location>
        <begin position="153"/>
        <end position="162"/>
    </location>
</feature>
<dbReference type="PANTHER" id="PTHR10288">
    <property type="entry name" value="KH DOMAIN CONTAINING RNA BINDING PROTEIN"/>
    <property type="match status" value="1"/>
</dbReference>
<dbReference type="InterPro" id="IPR004088">
    <property type="entry name" value="KH_dom_type_1"/>
</dbReference>
<dbReference type="InterPro" id="IPR036612">
    <property type="entry name" value="KH_dom_type_1_sf"/>
</dbReference>
<feature type="region of interest" description="Disordered" evidence="3">
    <location>
        <begin position="145"/>
        <end position="187"/>
    </location>
</feature>
<dbReference type="EnsemblPlants" id="QL07p030432:mrna">
    <property type="protein sequence ID" value="QL07p030432:mrna"/>
    <property type="gene ID" value="QL07p030432"/>
</dbReference>